<sequence length="77" mass="8623">MANLTLSLDDDLLRRARMRALELDTTVNAMVRDYLEGLAGEDPARQALADFLDLADQVSASSGPEGHNWSREDLYER</sequence>
<organism evidence="1 2">
    <name type="scientific">Glycomyces algeriensis</name>
    <dbReference type="NCBI Taxonomy" id="256037"/>
    <lineage>
        <taxon>Bacteria</taxon>
        <taxon>Bacillati</taxon>
        <taxon>Actinomycetota</taxon>
        <taxon>Actinomycetes</taxon>
        <taxon>Glycomycetales</taxon>
        <taxon>Glycomycetaceae</taxon>
        <taxon>Glycomyces</taxon>
    </lineage>
</organism>
<accession>A0A9W6LEA7</accession>
<evidence type="ECO:0000313" key="1">
    <source>
        <dbReference type="EMBL" id="GLI40498.1"/>
    </source>
</evidence>
<comment type="caution">
    <text evidence="1">The sequence shown here is derived from an EMBL/GenBank/DDBJ whole genome shotgun (WGS) entry which is preliminary data.</text>
</comment>
<proteinExistence type="predicted"/>
<dbReference type="AlphaFoldDB" id="A0A9W6LEA7"/>
<name>A0A9W6LEA7_9ACTN</name>
<gene>
    <name evidence="1" type="ORF">GALLR39Z86_03480</name>
</gene>
<protein>
    <submittedName>
        <fullName evidence="1">Uncharacterized protein</fullName>
    </submittedName>
</protein>
<dbReference type="Proteomes" id="UP001144313">
    <property type="component" value="Unassembled WGS sequence"/>
</dbReference>
<reference evidence="1" key="1">
    <citation type="submission" date="2022-12" db="EMBL/GenBank/DDBJ databases">
        <title>Reference genome sequencing for broad-spectrum identification of bacterial and archaeal isolates by mass spectrometry.</title>
        <authorList>
            <person name="Sekiguchi Y."/>
            <person name="Tourlousse D.M."/>
        </authorList>
    </citation>
    <scope>NUCLEOTIDE SEQUENCE</scope>
    <source>
        <strain evidence="1">LLR39Z86</strain>
    </source>
</reference>
<evidence type="ECO:0000313" key="2">
    <source>
        <dbReference type="Proteomes" id="UP001144313"/>
    </source>
</evidence>
<keyword evidence="2" id="KW-1185">Reference proteome</keyword>
<dbReference type="EMBL" id="BSDT01000001">
    <property type="protein sequence ID" value="GLI40498.1"/>
    <property type="molecule type" value="Genomic_DNA"/>
</dbReference>